<name>A0A1D6LE46_MAIZE</name>
<sequence>MKNIDSIQKQKEQELMKI</sequence>
<dbReference type="AlphaFoldDB" id="A0A1D6LE46"/>
<gene>
    <name evidence="1" type="ORF">ZEAMMB73_Zm00001d035051</name>
</gene>
<proteinExistence type="predicted"/>
<protein>
    <submittedName>
        <fullName evidence="1">Ribosome-recycling factor chloroplastic</fullName>
    </submittedName>
</protein>
<dbReference type="EMBL" id="CM000782">
    <property type="protein sequence ID" value="AQK78242.1"/>
    <property type="molecule type" value="Genomic_DNA"/>
</dbReference>
<evidence type="ECO:0000313" key="1">
    <source>
        <dbReference type="EMBL" id="AQK78242.1"/>
    </source>
</evidence>
<accession>A0A1D6LE46</accession>
<reference evidence="1" key="1">
    <citation type="submission" date="2015-12" db="EMBL/GenBank/DDBJ databases">
        <title>Update maize B73 reference genome by single molecule sequencing technologies.</title>
        <authorList>
            <consortium name="Maize Genome Sequencing Project"/>
            <person name="Ware D."/>
        </authorList>
    </citation>
    <scope>NUCLEOTIDE SEQUENCE</scope>
    <source>
        <tissue evidence="1">Seedling</tissue>
    </source>
</reference>
<organism evidence="1">
    <name type="scientific">Zea mays</name>
    <name type="common">Maize</name>
    <dbReference type="NCBI Taxonomy" id="4577"/>
    <lineage>
        <taxon>Eukaryota</taxon>
        <taxon>Viridiplantae</taxon>
        <taxon>Streptophyta</taxon>
        <taxon>Embryophyta</taxon>
        <taxon>Tracheophyta</taxon>
        <taxon>Spermatophyta</taxon>
        <taxon>Magnoliopsida</taxon>
        <taxon>Liliopsida</taxon>
        <taxon>Poales</taxon>
        <taxon>Poaceae</taxon>
        <taxon>PACMAD clade</taxon>
        <taxon>Panicoideae</taxon>
        <taxon>Andropogonodae</taxon>
        <taxon>Andropogoneae</taxon>
        <taxon>Tripsacinae</taxon>
        <taxon>Zea</taxon>
    </lineage>
</organism>